<evidence type="ECO:0000256" key="1">
    <source>
        <dbReference type="SAM" id="Phobius"/>
    </source>
</evidence>
<dbReference type="AlphaFoldDB" id="A0A975PL83"/>
<evidence type="ECO:0000313" key="2">
    <source>
        <dbReference type="EMBL" id="QUJ75111.1"/>
    </source>
</evidence>
<accession>A0A975PL83</accession>
<dbReference type="Proteomes" id="UP000683291">
    <property type="component" value="Chromosome 1"/>
</dbReference>
<keyword evidence="1" id="KW-0812">Transmembrane</keyword>
<organism evidence="2 3">
    <name type="scientific">Sulfitobacter albidus</name>
    <dbReference type="NCBI Taxonomy" id="2829501"/>
    <lineage>
        <taxon>Bacteria</taxon>
        <taxon>Pseudomonadati</taxon>
        <taxon>Pseudomonadota</taxon>
        <taxon>Alphaproteobacteria</taxon>
        <taxon>Rhodobacterales</taxon>
        <taxon>Roseobacteraceae</taxon>
        <taxon>Sulfitobacter</taxon>
    </lineage>
</organism>
<sequence>MYTSLAIVLFVWMFGCAYAGYARRFGLFAVVAFGGMALNTAWMVVGLGAHPFEGAAMFAHAAAVCYAFSALALGFLIGRLMRALHESRVE</sequence>
<keyword evidence="1" id="KW-0472">Membrane</keyword>
<dbReference type="KEGG" id="sual:KDD17_08690"/>
<evidence type="ECO:0000313" key="3">
    <source>
        <dbReference type="Proteomes" id="UP000683291"/>
    </source>
</evidence>
<gene>
    <name evidence="2" type="ORF">KDD17_08690</name>
</gene>
<name>A0A975PL83_9RHOB</name>
<keyword evidence="1" id="KW-1133">Transmembrane helix</keyword>
<proteinExistence type="predicted"/>
<reference evidence="2" key="1">
    <citation type="submission" date="2021-04" db="EMBL/GenBank/DDBJ databases">
        <title>Complete genome sequence for Sulfitobacter sp. strain JK7-1.</title>
        <authorList>
            <person name="Park S.-J."/>
        </authorList>
    </citation>
    <scope>NUCLEOTIDE SEQUENCE</scope>
    <source>
        <strain evidence="2">JK7-1</strain>
    </source>
</reference>
<keyword evidence="3" id="KW-1185">Reference proteome</keyword>
<dbReference type="RefSeq" id="WP_212703316.1">
    <property type="nucleotide sequence ID" value="NZ_CP073581.1"/>
</dbReference>
<feature type="transmembrane region" description="Helical" evidence="1">
    <location>
        <begin position="27"/>
        <end position="49"/>
    </location>
</feature>
<feature type="transmembrane region" description="Helical" evidence="1">
    <location>
        <begin position="55"/>
        <end position="78"/>
    </location>
</feature>
<dbReference type="EMBL" id="CP073581">
    <property type="protein sequence ID" value="QUJ75111.1"/>
    <property type="molecule type" value="Genomic_DNA"/>
</dbReference>
<protein>
    <submittedName>
        <fullName evidence="2">Uncharacterized protein</fullName>
    </submittedName>
</protein>
<feature type="transmembrane region" description="Helical" evidence="1">
    <location>
        <begin position="6"/>
        <end position="22"/>
    </location>
</feature>